<evidence type="ECO:0000313" key="1">
    <source>
        <dbReference type="EMBL" id="WXB97699.1"/>
    </source>
</evidence>
<proteinExistence type="predicted"/>
<protein>
    <recommendedName>
        <fullName evidence="3">Pre-toxin TG domain-containing protein</fullName>
    </recommendedName>
</protein>
<sequence length="173" mass="19074">MNAANHMLDAYKSTKAIDILNKTEKGIYGLYTANSAWEFGSGMDLFGKKLTEEQRQNALWNGLTMGLVGGGAHIIYKGGLQKLGSKFPYSTNYVKDKLANANNTLRQIGSRVGSRTEDAFRNTLSAANKLGTRAKETVNHIKQKVLDIKVPKAVRVYSAEANGVILYLFQNKK</sequence>
<reference evidence="1 2" key="1">
    <citation type="submission" date="2024-02" db="EMBL/GenBank/DDBJ databases">
        <title>Seven novel Bacillus-like species.</title>
        <authorList>
            <person name="Liu G."/>
        </authorList>
    </citation>
    <scope>NUCLEOTIDE SEQUENCE [LARGE SCALE GENOMIC DNA]</scope>
    <source>
        <strain evidence="1 2">FJAT-52054</strain>
    </source>
</reference>
<organism evidence="1 2">
    <name type="scientific">Metabacillus sediminis</name>
    <dbReference type="NCBI Taxonomy" id="3117746"/>
    <lineage>
        <taxon>Bacteria</taxon>
        <taxon>Bacillati</taxon>
        <taxon>Bacillota</taxon>
        <taxon>Bacilli</taxon>
        <taxon>Bacillales</taxon>
        <taxon>Bacillaceae</taxon>
        <taxon>Metabacillus</taxon>
    </lineage>
</organism>
<dbReference type="Proteomes" id="UP001377337">
    <property type="component" value="Chromosome"/>
</dbReference>
<dbReference type="EMBL" id="CP147407">
    <property type="protein sequence ID" value="WXB97699.1"/>
    <property type="molecule type" value="Genomic_DNA"/>
</dbReference>
<accession>A0ABZ2NJL1</accession>
<evidence type="ECO:0008006" key="3">
    <source>
        <dbReference type="Google" id="ProtNLM"/>
    </source>
</evidence>
<dbReference type="RefSeq" id="WP_338780316.1">
    <property type="nucleotide sequence ID" value="NZ_CP147407.1"/>
</dbReference>
<keyword evidence="2" id="KW-1185">Reference proteome</keyword>
<evidence type="ECO:0000313" key="2">
    <source>
        <dbReference type="Proteomes" id="UP001377337"/>
    </source>
</evidence>
<gene>
    <name evidence="1" type="ORF">WCV65_04140</name>
</gene>
<name>A0ABZ2NJL1_9BACI</name>